<dbReference type="InterPro" id="IPR056105">
    <property type="entry name" value="DUF7688"/>
</dbReference>
<dbReference type="Proteomes" id="UP000622890">
    <property type="component" value="Unassembled WGS sequence"/>
</dbReference>
<evidence type="ECO:0000259" key="1">
    <source>
        <dbReference type="Pfam" id="PF24737"/>
    </source>
</evidence>
<dbReference type="EMBL" id="JAEPBG010000006">
    <property type="protein sequence ID" value="MBK4736168.1"/>
    <property type="molecule type" value="Genomic_DNA"/>
</dbReference>
<dbReference type="AlphaFoldDB" id="A0A934W7Y4"/>
<feature type="domain" description="DUF7688" evidence="1">
    <location>
        <begin position="4"/>
        <end position="78"/>
    </location>
</feature>
<keyword evidence="3" id="KW-1185">Reference proteome</keyword>
<name>A0A934W7Y4_9BURK</name>
<dbReference type="Pfam" id="PF24737">
    <property type="entry name" value="DUF7688"/>
    <property type="match status" value="1"/>
</dbReference>
<organism evidence="2 3">
    <name type="scientific">Noviherbaspirillum pedocola</name>
    <dbReference type="NCBI Taxonomy" id="2801341"/>
    <lineage>
        <taxon>Bacteria</taxon>
        <taxon>Pseudomonadati</taxon>
        <taxon>Pseudomonadota</taxon>
        <taxon>Betaproteobacteria</taxon>
        <taxon>Burkholderiales</taxon>
        <taxon>Oxalobacteraceae</taxon>
        <taxon>Noviherbaspirillum</taxon>
    </lineage>
</organism>
<evidence type="ECO:0000313" key="2">
    <source>
        <dbReference type="EMBL" id="MBK4736168.1"/>
    </source>
</evidence>
<gene>
    <name evidence="2" type="ORF">JJB74_16215</name>
</gene>
<reference evidence="2" key="1">
    <citation type="submission" date="2021-01" db="EMBL/GenBank/DDBJ databases">
        <title>Genome sequence of strain Noviherbaspirillum sp. DKR-6.</title>
        <authorList>
            <person name="Chaudhary D.K."/>
        </authorList>
    </citation>
    <scope>NUCLEOTIDE SEQUENCE</scope>
    <source>
        <strain evidence="2">DKR-6</strain>
    </source>
</reference>
<dbReference type="RefSeq" id="WP_200593339.1">
    <property type="nucleotide sequence ID" value="NZ_JAEPBG010000006.1"/>
</dbReference>
<sequence length="100" mass="11522">MAEFSLRLNGQQIMTGDDVSCRVIFNNLSGRNFQNRELWQTQSYEDYLAWMGAHLRVLRWSGEVTLHDEDGEEIDQHAFVASPEGRTADMKNVFQIGSVR</sequence>
<protein>
    <recommendedName>
        <fullName evidence="1">DUF7688 domain-containing protein</fullName>
    </recommendedName>
</protein>
<evidence type="ECO:0000313" key="3">
    <source>
        <dbReference type="Proteomes" id="UP000622890"/>
    </source>
</evidence>
<comment type="caution">
    <text evidence="2">The sequence shown here is derived from an EMBL/GenBank/DDBJ whole genome shotgun (WGS) entry which is preliminary data.</text>
</comment>
<proteinExistence type="predicted"/>
<accession>A0A934W7Y4</accession>